<dbReference type="GO" id="GO:0043565">
    <property type="term" value="F:sequence-specific DNA binding"/>
    <property type="evidence" value="ECO:0007669"/>
    <property type="project" value="InterPro"/>
</dbReference>
<dbReference type="InterPro" id="IPR009057">
    <property type="entry name" value="Homeodomain-like_sf"/>
</dbReference>
<sequence length="327" mass="36909">MGASIRSHAGGADTGSGIVLTICSESRVCAIHVGREAGLPDDGRQAECLGACVDYAFDNRLDFTLFDKLQQQQDSAPHFHPYSQLVFPRSEGVLVAIGTAEPVELAADAVLFISPFVRHHVTVRTADARWDSLAINLARLGPEFFNSHYLTPIQDLLRHGFAGLLFHGGTAMHARRDFFMIRNSFRMEYLISILQILHTLSTAREWHPLASEQNHPVEQRDIQLCLTISEYIREHLSEPLDIAHAASLVHMSESSFSRFFKRFFGKPFHAYLIDKKMEAADYLLFATRLPIQEIADRLAFNSASHLAMTFKRHRGMTPGEYRSRQNE</sequence>
<name>A0A845BP91_9NEIS</name>
<reference evidence="5 6" key="1">
    <citation type="submission" date="2019-12" db="EMBL/GenBank/DDBJ databases">
        <title>Neisseriaceae gen. nov. sp. Genome sequencing and assembly.</title>
        <authorList>
            <person name="Liu Z."/>
            <person name="Li A."/>
        </authorList>
    </citation>
    <scope>NUCLEOTIDE SEQUENCE [LARGE SCALE GENOMIC DNA]</scope>
    <source>
        <strain evidence="5 6">B2N2-7</strain>
    </source>
</reference>
<comment type="caution">
    <text evidence="5">The sequence shown here is derived from an EMBL/GenBank/DDBJ whole genome shotgun (WGS) entry which is preliminary data.</text>
</comment>
<dbReference type="PANTHER" id="PTHR43280:SF2">
    <property type="entry name" value="HTH-TYPE TRANSCRIPTIONAL REGULATOR EXSA"/>
    <property type="match status" value="1"/>
</dbReference>
<keyword evidence="1" id="KW-0805">Transcription regulation</keyword>
<gene>
    <name evidence="5" type="ORF">GQF02_14515</name>
</gene>
<dbReference type="PANTHER" id="PTHR43280">
    <property type="entry name" value="ARAC-FAMILY TRANSCRIPTIONAL REGULATOR"/>
    <property type="match status" value="1"/>
</dbReference>
<dbReference type="EMBL" id="WSSB01000017">
    <property type="protein sequence ID" value="MXR38185.1"/>
    <property type="molecule type" value="Genomic_DNA"/>
</dbReference>
<evidence type="ECO:0000313" key="5">
    <source>
        <dbReference type="EMBL" id="MXR38185.1"/>
    </source>
</evidence>
<keyword evidence="3" id="KW-0804">Transcription</keyword>
<protein>
    <submittedName>
        <fullName evidence="5">Helix-turn-helix domain-containing protein</fullName>
    </submittedName>
</protein>
<evidence type="ECO:0000256" key="2">
    <source>
        <dbReference type="ARBA" id="ARBA00023125"/>
    </source>
</evidence>
<dbReference type="InterPro" id="IPR018060">
    <property type="entry name" value="HTH_AraC"/>
</dbReference>
<dbReference type="GO" id="GO:0003700">
    <property type="term" value="F:DNA-binding transcription factor activity"/>
    <property type="evidence" value="ECO:0007669"/>
    <property type="project" value="InterPro"/>
</dbReference>
<dbReference type="AlphaFoldDB" id="A0A845BP91"/>
<evidence type="ECO:0000313" key="6">
    <source>
        <dbReference type="Proteomes" id="UP000467214"/>
    </source>
</evidence>
<feature type="domain" description="HTH araC/xylS-type" evidence="4">
    <location>
        <begin position="226"/>
        <end position="324"/>
    </location>
</feature>
<accession>A0A845BP91</accession>
<dbReference type="Proteomes" id="UP000467214">
    <property type="component" value="Unassembled WGS sequence"/>
</dbReference>
<evidence type="ECO:0000256" key="3">
    <source>
        <dbReference type="ARBA" id="ARBA00023163"/>
    </source>
</evidence>
<organism evidence="5 6">
    <name type="scientific">Craterilacuibacter sinensis</name>
    <dbReference type="NCBI Taxonomy" id="2686017"/>
    <lineage>
        <taxon>Bacteria</taxon>
        <taxon>Pseudomonadati</taxon>
        <taxon>Pseudomonadota</taxon>
        <taxon>Betaproteobacteria</taxon>
        <taxon>Neisseriales</taxon>
        <taxon>Neisseriaceae</taxon>
        <taxon>Craterilacuibacter</taxon>
    </lineage>
</organism>
<dbReference type="PROSITE" id="PS01124">
    <property type="entry name" value="HTH_ARAC_FAMILY_2"/>
    <property type="match status" value="1"/>
</dbReference>
<keyword evidence="2" id="KW-0238">DNA-binding</keyword>
<proteinExistence type="predicted"/>
<dbReference type="Pfam" id="PF12833">
    <property type="entry name" value="HTH_18"/>
    <property type="match status" value="1"/>
</dbReference>
<keyword evidence="6" id="KW-1185">Reference proteome</keyword>
<evidence type="ECO:0000256" key="1">
    <source>
        <dbReference type="ARBA" id="ARBA00023015"/>
    </source>
</evidence>
<dbReference type="SUPFAM" id="SSF46689">
    <property type="entry name" value="Homeodomain-like"/>
    <property type="match status" value="2"/>
</dbReference>
<dbReference type="SMART" id="SM00342">
    <property type="entry name" value="HTH_ARAC"/>
    <property type="match status" value="1"/>
</dbReference>
<dbReference type="Gene3D" id="1.10.10.60">
    <property type="entry name" value="Homeodomain-like"/>
    <property type="match status" value="2"/>
</dbReference>
<evidence type="ECO:0000259" key="4">
    <source>
        <dbReference type="PROSITE" id="PS01124"/>
    </source>
</evidence>